<gene>
    <name evidence="1" type="ORF">PI95_024545</name>
</gene>
<proteinExistence type="predicted"/>
<keyword evidence="2" id="KW-1185">Reference proteome</keyword>
<dbReference type="RefSeq" id="WP_163519161.1">
    <property type="nucleotide sequence ID" value="NZ_JTCM02000077.1"/>
</dbReference>
<sequence length="113" mass="13369">MNYRYRRYVLRSESEVLWQRHIDTEAHSRCRVAIEECTQVARKHTPENALFYFYGSRIVGLRSPVCCLLIEASWQPSFFGRRGDQGEGIILVREFGCRSKNQPKKYCQTCMKK</sequence>
<dbReference type="EMBL" id="JTCM02000077">
    <property type="protein sequence ID" value="NEU75642.1"/>
    <property type="molecule type" value="Genomic_DNA"/>
</dbReference>
<evidence type="ECO:0000313" key="2">
    <source>
        <dbReference type="Proteomes" id="UP000031549"/>
    </source>
</evidence>
<name>A0A846HE39_9CYAN</name>
<evidence type="ECO:0000313" key="1">
    <source>
        <dbReference type="EMBL" id="NEU75642.1"/>
    </source>
</evidence>
<accession>A0A846HE39</accession>
<dbReference type="Proteomes" id="UP000031549">
    <property type="component" value="Unassembled WGS sequence"/>
</dbReference>
<dbReference type="AlphaFoldDB" id="A0A846HE39"/>
<organism evidence="1 2">
    <name type="scientific">Hassallia byssoidea VB512170</name>
    <dbReference type="NCBI Taxonomy" id="1304833"/>
    <lineage>
        <taxon>Bacteria</taxon>
        <taxon>Bacillati</taxon>
        <taxon>Cyanobacteriota</taxon>
        <taxon>Cyanophyceae</taxon>
        <taxon>Nostocales</taxon>
        <taxon>Tolypothrichaceae</taxon>
        <taxon>Hassallia</taxon>
    </lineage>
</organism>
<reference evidence="1 2" key="1">
    <citation type="journal article" date="2015" name="Genome Announc.">
        <title>Draft Genome Sequence of Cyanobacterium Hassallia byssoidea Strain VB512170, Isolated from Monuments in India.</title>
        <authorList>
            <person name="Singh D."/>
            <person name="Chandrababunaidu M.M."/>
            <person name="Panda A."/>
            <person name="Sen D."/>
            <person name="Bhattacharyya S."/>
            <person name="Adhikary S.P."/>
            <person name="Tripathy S."/>
        </authorList>
    </citation>
    <scope>NUCLEOTIDE SEQUENCE [LARGE SCALE GENOMIC DNA]</scope>
    <source>
        <strain evidence="1 2">VB512170</strain>
    </source>
</reference>
<protein>
    <submittedName>
        <fullName evidence="1">Uncharacterized protein</fullName>
    </submittedName>
</protein>
<comment type="caution">
    <text evidence="1">The sequence shown here is derived from an EMBL/GenBank/DDBJ whole genome shotgun (WGS) entry which is preliminary data.</text>
</comment>